<dbReference type="OrthoDB" id="5196813at2"/>
<dbReference type="STRING" id="394193.SAMN04489732_129129"/>
<protein>
    <submittedName>
        <fullName evidence="1">Uncharacterized protein</fullName>
    </submittedName>
</protein>
<proteinExistence type="predicted"/>
<reference evidence="1 2" key="1">
    <citation type="submission" date="2016-10" db="EMBL/GenBank/DDBJ databases">
        <authorList>
            <person name="de Groot N.N."/>
        </authorList>
    </citation>
    <scope>NUCLEOTIDE SEQUENCE [LARGE SCALE GENOMIC DNA]</scope>
    <source>
        <strain evidence="1 2">DSM 44993</strain>
    </source>
</reference>
<sequence length="134" mass="15223">MFVPSAAQLAKDWAARAVDFGGYAYYMFFQPRMPGCTPLPRKPERVGVQCLCPSCASEGWFAQSPACNFWRAHCELCSGTREWVHYPASGGWTRLPCDLCEQAWQDDVRFFRDALRSPRRTAEKLRAEASRHAA</sequence>
<keyword evidence="2" id="KW-1185">Reference proteome</keyword>
<gene>
    <name evidence="1" type="ORF">SAMN04489732_129129</name>
</gene>
<dbReference type="RefSeq" id="WP_091628502.1">
    <property type="nucleotide sequence ID" value="NZ_FOEF01000029.1"/>
</dbReference>
<accession>A0A1H8YNL6</accession>
<name>A0A1H8YNL6_9PSEU</name>
<evidence type="ECO:0000313" key="1">
    <source>
        <dbReference type="EMBL" id="SEP53683.1"/>
    </source>
</evidence>
<organism evidence="1 2">
    <name type="scientific">Amycolatopsis saalfeldensis</name>
    <dbReference type="NCBI Taxonomy" id="394193"/>
    <lineage>
        <taxon>Bacteria</taxon>
        <taxon>Bacillati</taxon>
        <taxon>Actinomycetota</taxon>
        <taxon>Actinomycetes</taxon>
        <taxon>Pseudonocardiales</taxon>
        <taxon>Pseudonocardiaceae</taxon>
        <taxon>Amycolatopsis</taxon>
    </lineage>
</organism>
<evidence type="ECO:0000313" key="2">
    <source>
        <dbReference type="Proteomes" id="UP000198582"/>
    </source>
</evidence>
<dbReference type="Proteomes" id="UP000198582">
    <property type="component" value="Unassembled WGS sequence"/>
</dbReference>
<dbReference type="EMBL" id="FOEF01000029">
    <property type="protein sequence ID" value="SEP53683.1"/>
    <property type="molecule type" value="Genomic_DNA"/>
</dbReference>
<dbReference type="AlphaFoldDB" id="A0A1H8YNL6"/>